<feature type="transmembrane region" description="Helical" evidence="2">
    <location>
        <begin position="110"/>
        <end position="131"/>
    </location>
</feature>
<feature type="transmembrane region" description="Helical" evidence="2">
    <location>
        <begin position="224"/>
        <end position="245"/>
    </location>
</feature>
<proteinExistence type="predicted"/>
<feature type="region of interest" description="Disordered" evidence="1">
    <location>
        <begin position="348"/>
        <end position="383"/>
    </location>
</feature>
<organism evidence="3 4">
    <name type="scientific">Syncephalis pseudoplumigaleata</name>
    <dbReference type="NCBI Taxonomy" id="1712513"/>
    <lineage>
        <taxon>Eukaryota</taxon>
        <taxon>Fungi</taxon>
        <taxon>Fungi incertae sedis</taxon>
        <taxon>Zoopagomycota</taxon>
        <taxon>Zoopagomycotina</taxon>
        <taxon>Zoopagomycetes</taxon>
        <taxon>Zoopagales</taxon>
        <taxon>Piptocephalidaceae</taxon>
        <taxon>Syncephalis</taxon>
    </lineage>
</organism>
<feature type="transmembrane region" description="Helical" evidence="2">
    <location>
        <begin position="314"/>
        <end position="334"/>
    </location>
</feature>
<evidence type="ECO:0000256" key="2">
    <source>
        <dbReference type="SAM" id="Phobius"/>
    </source>
</evidence>
<feature type="compositionally biased region" description="Low complexity" evidence="1">
    <location>
        <begin position="348"/>
        <end position="363"/>
    </location>
</feature>
<feature type="transmembrane region" description="Helical" evidence="2">
    <location>
        <begin position="183"/>
        <end position="204"/>
    </location>
</feature>
<reference evidence="4" key="1">
    <citation type="journal article" date="2018" name="Nat. Microbiol.">
        <title>Leveraging single-cell genomics to expand the fungal tree of life.</title>
        <authorList>
            <person name="Ahrendt S.R."/>
            <person name="Quandt C.A."/>
            <person name="Ciobanu D."/>
            <person name="Clum A."/>
            <person name="Salamov A."/>
            <person name="Andreopoulos B."/>
            <person name="Cheng J.F."/>
            <person name="Woyke T."/>
            <person name="Pelin A."/>
            <person name="Henrissat B."/>
            <person name="Reynolds N.K."/>
            <person name="Benny G.L."/>
            <person name="Smith M.E."/>
            <person name="James T.Y."/>
            <person name="Grigoriev I.V."/>
        </authorList>
    </citation>
    <scope>NUCLEOTIDE SEQUENCE [LARGE SCALE GENOMIC DNA]</scope>
    <source>
        <strain evidence="4">Benny S71-1</strain>
    </source>
</reference>
<protein>
    <submittedName>
        <fullName evidence="3">Uncharacterized protein</fullName>
    </submittedName>
</protein>
<keyword evidence="2" id="KW-0812">Transmembrane</keyword>
<evidence type="ECO:0000313" key="3">
    <source>
        <dbReference type="EMBL" id="RKP23356.1"/>
    </source>
</evidence>
<evidence type="ECO:0000313" key="4">
    <source>
        <dbReference type="Proteomes" id="UP000278143"/>
    </source>
</evidence>
<gene>
    <name evidence="3" type="ORF">SYNPS1DRAFT_24595</name>
</gene>
<dbReference type="Proteomes" id="UP000278143">
    <property type="component" value="Unassembled WGS sequence"/>
</dbReference>
<feature type="compositionally biased region" description="Polar residues" evidence="1">
    <location>
        <begin position="366"/>
        <end position="383"/>
    </location>
</feature>
<feature type="transmembrane region" description="Helical" evidence="2">
    <location>
        <begin position="76"/>
        <end position="98"/>
    </location>
</feature>
<sequence length="418" mass="46605">MLLYEEPHDPRDQCIIAVSGYVCGSEHTLRAVFLACFICAVVTMVAAGAVIAYRLGHGLMTSLYRRIDEYLMPMPVDVLLVGWFVEKLLRTIAYAILFGDWAGYRMPYEVIYLLASTFVRITVVQFTIGIISHIPPVFSQRVRSHVRYYGRHAPRSPATPPSPTTKTLEQHEKYLLYVPPIRALYWFNVIYTTLWVLFTLGSGVLVSMGSSVSTVRFNFVFNEILSIASFFNYIIILLVSAYYCYGFYRIIESHTLSSSRSTDSQEKEKKVASNFRKIFLAVLALPLINILGTILRSIFVHYPSITSQVRIADLLLHQIIVYCCIEWIIFAFIFRSSRNQVRSRGASRAFSSSPSNNFSHPGGNTSGSKLQAASGSMPAPSTTQATLTTFVGSEASRREYAAHSTNGATVSSAPASPA</sequence>
<dbReference type="OrthoDB" id="5591346at2759"/>
<accession>A0A4P9YTU1</accession>
<name>A0A4P9YTU1_9FUNG</name>
<keyword evidence="2" id="KW-1133">Transmembrane helix</keyword>
<feature type="transmembrane region" description="Helical" evidence="2">
    <location>
        <begin position="31"/>
        <end position="55"/>
    </location>
</feature>
<feature type="transmembrane region" description="Helical" evidence="2">
    <location>
        <begin position="278"/>
        <end position="302"/>
    </location>
</feature>
<dbReference type="AlphaFoldDB" id="A0A4P9YTU1"/>
<keyword evidence="2" id="KW-0472">Membrane</keyword>
<keyword evidence="4" id="KW-1185">Reference proteome</keyword>
<evidence type="ECO:0000256" key="1">
    <source>
        <dbReference type="SAM" id="MobiDB-lite"/>
    </source>
</evidence>
<dbReference type="EMBL" id="KZ991049">
    <property type="protein sequence ID" value="RKP23356.1"/>
    <property type="molecule type" value="Genomic_DNA"/>
</dbReference>